<feature type="transmembrane region" description="Helical" evidence="8">
    <location>
        <begin position="137"/>
        <end position="158"/>
    </location>
</feature>
<keyword evidence="6" id="KW-0408">Iron</keyword>
<keyword evidence="7 8" id="KW-0472">Membrane</keyword>
<sequence length="164" mass="17995">MDSSDSLSTGARIMKAYAAGWLMQRITGAGLVLFLALHLWVQHMPNGFLATADEYNRIVAEFADRGPVYEEALASGHLREALDGEHVITYSKVAARLQNPWWKAINIMLLLFGVAHGLNGVHNVLRDYVHRDRLRLIVMGFASLGAVWVSVVGIRSLLAVGSGL</sequence>
<keyword evidence="10" id="KW-1185">Reference proteome</keyword>
<reference evidence="9 10" key="1">
    <citation type="journal article" date="2020" name="Microorganisms">
        <title>Simultaneous Genome Sequencing of Prosthecochloris ethylica and Desulfuromonas acetoxidans within a Syntrophic Mixture Reveals Unique Pili and Protein Interactions.</title>
        <authorList>
            <person name="Kyndt J.A."/>
            <person name="Van Beeumen J.J."/>
            <person name="Meyer T.E."/>
        </authorList>
    </citation>
    <scope>NUCLEOTIDE SEQUENCE [LARGE SCALE GENOMIC DNA]</scope>
    <source>
        <strain evidence="9 10">N3</strain>
    </source>
</reference>
<evidence type="ECO:0000313" key="10">
    <source>
        <dbReference type="Proteomes" id="UP000619838"/>
    </source>
</evidence>
<dbReference type="InterPro" id="IPR000701">
    <property type="entry name" value="SuccDH_FuR_B_TM-su"/>
</dbReference>
<evidence type="ECO:0000256" key="4">
    <source>
        <dbReference type="ARBA" id="ARBA00022723"/>
    </source>
</evidence>
<accession>A0ABR9XR09</accession>
<evidence type="ECO:0000256" key="7">
    <source>
        <dbReference type="ARBA" id="ARBA00023136"/>
    </source>
</evidence>
<evidence type="ECO:0000256" key="3">
    <source>
        <dbReference type="ARBA" id="ARBA00022692"/>
    </source>
</evidence>
<dbReference type="SUPFAM" id="SSF81343">
    <property type="entry name" value="Fumarate reductase respiratory complex transmembrane subunits"/>
    <property type="match status" value="1"/>
</dbReference>
<comment type="caution">
    <text evidence="9">The sequence shown here is derived from an EMBL/GenBank/DDBJ whole genome shotgun (WGS) entry which is preliminary data.</text>
</comment>
<gene>
    <name evidence="9" type="ORF">INT08_04770</name>
</gene>
<protein>
    <submittedName>
        <fullName evidence="9">Succinate dehydrogenase</fullName>
    </submittedName>
</protein>
<keyword evidence="4" id="KW-0479">Metal-binding</keyword>
<keyword evidence="3 8" id="KW-0812">Transmembrane</keyword>
<dbReference type="Pfam" id="PF01127">
    <property type="entry name" value="Sdh_cyt"/>
    <property type="match status" value="1"/>
</dbReference>
<keyword evidence="5 8" id="KW-1133">Transmembrane helix</keyword>
<comment type="subcellular location">
    <subcellularLocation>
        <location evidence="1">Membrane</location>
    </subcellularLocation>
</comment>
<dbReference type="EMBL" id="JADGII010000006">
    <property type="protein sequence ID" value="MBF0636492.1"/>
    <property type="molecule type" value="Genomic_DNA"/>
</dbReference>
<feature type="transmembrane region" description="Helical" evidence="8">
    <location>
        <begin position="21"/>
        <end position="41"/>
    </location>
</feature>
<feature type="transmembrane region" description="Helical" evidence="8">
    <location>
        <begin position="104"/>
        <end position="125"/>
    </location>
</feature>
<dbReference type="Proteomes" id="UP000619838">
    <property type="component" value="Unassembled WGS sequence"/>
</dbReference>
<name>A0ABR9XR09_9CHLB</name>
<evidence type="ECO:0000256" key="6">
    <source>
        <dbReference type="ARBA" id="ARBA00023004"/>
    </source>
</evidence>
<evidence type="ECO:0000256" key="2">
    <source>
        <dbReference type="ARBA" id="ARBA00022617"/>
    </source>
</evidence>
<evidence type="ECO:0000313" key="9">
    <source>
        <dbReference type="EMBL" id="MBF0636492.1"/>
    </source>
</evidence>
<proteinExistence type="predicted"/>
<evidence type="ECO:0000256" key="1">
    <source>
        <dbReference type="ARBA" id="ARBA00004370"/>
    </source>
</evidence>
<evidence type="ECO:0000256" key="5">
    <source>
        <dbReference type="ARBA" id="ARBA00022989"/>
    </source>
</evidence>
<evidence type="ECO:0000256" key="8">
    <source>
        <dbReference type="SAM" id="Phobius"/>
    </source>
</evidence>
<keyword evidence="2" id="KW-0349">Heme</keyword>
<dbReference type="InterPro" id="IPR034804">
    <property type="entry name" value="SQR/QFR_C/D"/>
</dbReference>
<dbReference type="RefSeq" id="WP_175186963.1">
    <property type="nucleotide sequence ID" value="NZ_JABVZQ010000003.1"/>
</dbReference>
<dbReference type="Gene3D" id="1.20.1300.10">
    <property type="entry name" value="Fumarate reductase/succinate dehydrogenase, transmembrane subunit"/>
    <property type="match status" value="1"/>
</dbReference>
<organism evidence="9 10">
    <name type="scientific">Prosthecochloris ethylica</name>
    <dbReference type="NCBI Taxonomy" id="2743976"/>
    <lineage>
        <taxon>Bacteria</taxon>
        <taxon>Pseudomonadati</taxon>
        <taxon>Chlorobiota</taxon>
        <taxon>Chlorobiia</taxon>
        <taxon>Chlorobiales</taxon>
        <taxon>Chlorobiaceae</taxon>
        <taxon>Prosthecochloris</taxon>
    </lineage>
</organism>